<evidence type="ECO:0000313" key="2">
    <source>
        <dbReference type="EMBL" id="OKL52074.1"/>
    </source>
</evidence>
<dbReference type="AlphaFoldDB" id="A0A1Q5PWT2"/>
<keyword evidence="3" id="KW-1185">Reference proteome</keyword>
<name>A0A1Q5PWT2_9ACTO</name>
<dbReference type="EMBL" id="MQVS01000003">
    <property type="protein sequence ID" value="OKL52074.1"/>
    <property type="molecule type" value="Genomic_DNA"/>
</dbReference>
<evidence type="ECO:0000256" key="1">
    <source>
        <dbReference type="SAM" id="Phobius"/>
    </source>
</evidence>
<dbReference type="Proteomes" id="UP000185612">
    <property type="component" value="Unassembled WGS sequence"/>
</dbReference>
<accession>A0A1Q5PWT2</accession>
<protein>
    <submittedName>
        <fullName evidence="2">Uncharacterized protein</fullName>
    </submittedName>
</protein>
<organism evidence="2 3">
    <name type="scientific">Buchananella hordeovulneris</name>
    <dbReference type="NCBI Taxonomy" id="52770"/>
    <lineage>
        <taxon>Bacteria</taxon>
        <taxon>Bacillati</taxon>
        <taxon>Actinomycetota</taxon>
        <taxon>Actinomycetes</taxon>
        <taxon>Actinomycetales</taxon>
        <taxon>Actinomycetaceae</taxon>
        <taxon>Buchananella</taxon>
    </lineage>
</organism>
<keyword evidence="1" id="KW-0472">Membrane</keyword>
<proteinExistence type="predicted"/>
<dbReference type="InParanoid" id="A0A1Q5PWT2"/>
<sequence>MARGKRQTRFRFRFGCGFELGLWFWLRFGFAFRFWFGCGFRFRLRFSFGCGSRFHFQRGRRSRSIFRARLRHSCGRGYGLTLRGTEAGWFWRRGVGFLYLPVVPFALCLR</sequence>
<reference evidence="3" key="1">
    <citation type="submission" date="2016-12" db="EMBL/GenBank/DDBJ databases">
        <authorList>
            <person name="Meng X."/>
        </authorList>
    </citation>
    <scope>NUCLEOTIDE SEQUENCE [LARGE SCALE GENOMIC DNA]</scope>
    <source>
        <strain evidence="3">DSM 20732</strain>
    </source>
</reference>
<gene>
    <name evidence="2" type="ORF">BSZ40_03960</name>
</gene>
<comment type="caution">
    <text evidence="2">The sequence shown here is derived from an EMBL/GenBank/DDBJ whole genome shotgun (WGS) entry which is preliminary data.</text>
</comment>
<evidence type="ECO:0000313" key="3">
    <source>
        <dbReference type="Proteomes" id="UP000185612"/>
    </source>
</evidence>
<feature type="transmembrane region" description="Helical" evidence="1">
    <location>
        <begin position="12"/>
        <end position="36"/>
    </location>
</feature>
<keyword evidence="1" id="KW-0812">Transmembrane</keyword>
<keyword evidence="1" id="KW-1133">Transmembrane helix</keyword>